<feature type="non-terminal residue" evidence="1">
    <location>
        <position position="1"/>
    </location>
</feature>
<organism evidence="1">
    <name type="scientific">marine sediment metagenome</name>
    <dbReference type="NCBI Taxonomy" id="412755"/>
    <lineage>
        <taxon>unclassified sequences</taxon>
        <taxon>metagenomes</taxon>
        <taxon>ecological metagenomes</taxon>
    </lineage>
</organism>
<reference evidence="1" key="1">
    <citation type="journal article" date="2014" name="Front. Microbiol.">
        <title>High frequency of phylogenetically diverse reductive dehalogenase-homologous genes in deep subseafloor sedimentary metagenomes.</title>
        <authorList>
            <person name="Kawai M."/>
            <person name="Futagami T."/>
            <person name="Toyoda A."/>
            <person name="Takaki Y."/>
            <person name="Nishi S."/>
            <person name="Hori S."/>
            <person name="Arai W."/>
            <person name="Tsubouchi T."/>
            <person name="Morono Y."/>
            <person name="Uchiyama I."/>
            <person name="Ito T."/>
            <person name="Fujiyama A."/>
            <person name="Inagaki F."/>
            <person name="Takami H."/>
        </authorList>
    </citation>
    <scope>NUCLEOTIDE SEQUENCE</scope>
    <source>
        <strain evidence="1">Expedition CK06-06</strain>
    </source>
</reference>
<dbReference type="EMBL" id="BARS01058707">
    <property type="protein sequence ID" value="GAG50517.1"/>
    <property type="molecule type" value="Genomic_DNA"/>
</dbReference>
<name>X0YV38_9ZZZZ</name>
<comment type="caution">
    <text evidence="1">The sequence shown here is derived from an EMBL/GenBank/DDBJ whole genome shotgun (WGS) entry which is preliminary data.</text>
</comment>
<gene>
    <name evidence="1" type="ORF">S01H1_85461</name>
</gene>
<sequence length="86" mass="9564">AMGWRAGPSVYINGGVLFYNDTANARRFASVWHDKLIQCWGQRQGHLDQPALNAAVFETQPKIEILPHRFNAQINAEASVAKDATL</sequence>
<dbReference type="AlphaFoldDB" id="X0YV38"/>
<feature type="non-terminal residue" evidence="1">
    <location>
        <position position="86"/>
    </location>
</feature>
<accession>X0YV38</accession>
<protein>
    <submittedName>
        <fullName evidence="1">Uncharacterized protein</fullName>
    </submittedName>
</protein>
<proteinExistence type="predicted"/>
<evidence type="ECO:0000313" key="1">
    <source>
        <dbReference type="EMBL" id="GAG50517.1"/>
    </source>
</evidence>